<evidence type="ECO:0000313" key="15">
    <source>
        <dbReference type="Proteomes" id="UP001056429"/>
    </source>
</evidence>
<gene>
    <name evidence="12 14" type="primary">moaA</name>
    <name evidence="14" type="ORF">KDK92_22770</name>
</gene>
<keyword evidence="10 12" id="KW-0456">Lyase</keyword>
<name>A0A9J6P8M4_9CLOT</name>
<evidence type="ECO:0000256" key="2">
    <source>
        <dbReference type="ARBA" id="ARBA00022485"/>
    </source>
</evidence>
<evidence type="ECO:0000256" key="8">
    <source>
        <dbReference type="ARBA" id="ARBA00023134"/>
    </source>
</evidence>
<dbReference type="AlphaFoldDB" id="A0A9J6P8M4"/>
<dbReference type="Proteomes" id="UP001056429">
    <property type="component" value="Unassembled WGS sequence"/>
</dbReference>
<evidence type="ECO:0000259" key="13">
    <source>
        <dbReference type="PROSITE" id="PS51918"/>
    </source>
</evidence>
<keyword evidence="6 12" id="KW-0408">Iron</keyword>
<dbReference type="InterPro" id="IPR040064">
    <property type="entry name" value="MoaA-like"/>
</dbReference>
<evidence type="ECO:0000256" key="11">
    <source>
        <dbReference type="ARBA" id="ARBA00048697"/>
    </source>
</evidence>
<feature type="binding site" evidence="12">
    <location>
        <position position="249"/>
    </location>
    <ligand>
        <name>[4Fe-4S] cluster</name>
        <dbReference type="ChEBI" id="CHEBI:49883"/>
        <label>2</label>
        <note>4Fe-4S-substrate</note>
    </ligand>
</feature>
<dbReference type="SFLD" id="SFLDG01386">
    <property type="entry name" value="main_SPASM_domain-containing"/>
    <property type="match status" value="1"/>
</dbReference>
<dbReference type="PROSITE" id="PS01305">
    <property type="entry name" value="MOAA_NIFB_PQQE"/>
    <property type="match status" value="1"/>
</dbReference>
<accession>A0A9J6P8M4</accession>
<organism evidence="14 15">
    <name type="scientific">Oceanirhabdus seepicola</name>
    <dbReference type="NCBI Taxonomy" id="2828781"/>
    <lineage>
        <taxon>Bacteria</taxon>
        <taxon>Bacillati</taxon>
        <taxon>Bacillota</taxon>
        <taxon>Clostridia</taxon>
        <taxon>Eubacteriales</taxon>
        <taxon>Clostridiaceae</taxon>
        <taxon>Oceanirhabdus</taxon>
    </lineage>
</organism>
<feature type="binding site" evidence="12">
    <location>
        <position position="63"/>
    </location>
    <ligand>
        <name>GTP</name>
        <dbReference type="ChEBI" id="CHEBI:37565"/>
    </ligand>
</feature>
<dbReference type="NCBIfam" id="TIGR02666">
    <property type="entry name" value="moaA"/>
    <property type="match status" value="1"/>
</dbReference>
<feature type="binding site" evidence="12">
    <location>
        <begin position="254"/>
        <end position="256"/>
    </location>
    <ligand>
        <name>GTP</name>
        <dbReference type="ChEBI" id="CHEBI:37565"/>
    </ligand>
</feature>
<feature type="binding site" evidence="12">
    <location>
        <position position="26"/>
    </location>
    <ligand>
        <name>S-adenosyl-L-methionine</name>
        <dbReference type="ChEBI" id="CHEBI:59789"/>
    </ligand>
</feature>
<dbReference type="InterPro" id="IPR010505">
    <property type="entry name" value="MoaA_twitch"/>
</dbReference>
<keyword evidence="8 12" id="KW-0342">GTP-binding</keyword>
<dbReference type="InterPro" id="IPR013483">
    <property type="entry name" value="MoaA"/>
</dbReference>
<dbReference type="RefSeq" id="WP_250861710.1">
    <property type="nucleotide sequence ID" value="NZ_JAGSOJ010000006.1"/>
</dbReference>
<dbReference type="PANTHER" id="PTHR22960:SF0">
    <property type="entry name" value="MOLYBDENUM COFACTOR BIOSYNTHESIS PROTEIN 1"/>
    <property type="match status" value="1"/>
</dbReference>
<dbReference type="PROSITE" id="PS51918">
    <property type="entry name" value="RADICAL_SAM"/>
    <property type="match status" value="1"/>
</dbReference>
<dbReference type="InterPro" id="IPR000385">
    <property type="entry name" value="MoaA_NifB_PqqE_Fe-S-bd_CS"/>
</dbReference>
<evidence type="ECO:0000256" key="9">
    <source>
        <dbReference type="ARBA" id="ARBA00023150"/>
    </source>
</evidence>
<feature type="binding site" evidence="12">
    <location>
        <position position="118"/>
    </location>
    <ligand>
        <name>S-adenosyl-L-methionine</name>
        <dbReference type="ChEBI" id="CHEBI:59789"/>
    </ligand>
</feature>
<evidence type="ECO:0000256" key="10">
    <source>
        <dbReference type="ARBA" id="ARBA00023239"/>
    </source>
</evidence>
<dbReference type="GO" id="GO:1904047">
    <property type="term" value="F:S-adenosyl-L-methionine binding"/>
    <property type="evidence" value="ECO:0007669"/>
    <property type="project" value="UniProtKB-UniRule"/>
</dbReference>
<dbReference type="InterPro" id="IPR007197">
    <property type="entry name" value="rSAM"/>
</dbReference>
<keyword evidence="5 12" id="KW-0547">Nucleotide-binding</keyword>
<evidence type="ECO:0000256" key="4">
    <source>
        <dbReference type="ARBA" id="ARBA00022723"/>
    </source>
</evidence>
<feature type="domain" description="Radical SAM core" evidence="13">
    <location>
        <begin position="4"/>
        <end position="226"/>
    </location>
</feature>
<dbReference type="InterPro" id="IPR006638">
    <property type="entry name" value="Elp3/MiaA/NifB-like_rSAM"/>
</dbReference>
<dbReference type="GO" id="GO:0061799">
    <property type="term" value="F:cyclic pyranopterin monophosphate synthase activity"/>
    <property type="evidence" value="ECO:0007669"/>
    <property type="project" value="TreeGrafter"/>
</dbReference>
<feature type="binding site" evidence="12">
    <location>
        <position position="67"/>
    </location>
    <ligand>
        <name>S-adenosyl-L-methionine</name>
        <dbReference type="ChEBI" id="CHEBI:59789"/>
    </ligand>
</feature>
<dbReference type="SFLD" id="SFLDG01067">
    <property type="entry name" value="SPASM/twitch_domain_containing"/>
    <property type="match status" value="1"/>
</dbReference>
<dbReference type="Pfam" id="PF04055">
    <property type="entry name" value="Radical_SAM"/>
    <property type="match status" value="1"/>
</dbReference>
<feature type="binding site" evidence="12">
    <location>
        <position position="266"/>
    </location>
    <ligand>
        <name>[4Fe-4S] cluster</name>
        <dbReference type="ChEBI" id="CHEBI:49883"/>
        <label>2</label>
        <note>4Fe-4S-substrate</note>
    </ligand>
</feature>
<sequence>MIDKKGRKINYLRVSLTDRCNLRCVYCMPEEGIIKKTHDDIFRFQDILKVIKAASVLGVNKVRFTGGEPLIVKGIDKLIYETSKIQGINDISLSTNGILLSDTVQELKKAGLNRVNISLDTLDREKYKEITRGGDLNKVMDAIDKCLTLGVKPVKINAVLMKGFNDDEIESFINLTKDSPIHVRFIELMPIGEGVKFFNDSFMSSKEVIKRYPQLIPVEREEFSTAELYKLQGGIGKVGFINPLSCKFCSECNRIRLTSEGGIKPCLHSEQEYNIKKYVNNEALLIKELENIMYNKPLEHHLGEGKLSGSKKMMFQIGG</sequence>
<dbReference type="GO" id="GO:0051539">
    <property type="term" value="F:4 iron, 4 sulfur cluster binding"/>
    <property type="evidence" value="ECO:0007669"/>
    <property type="project" value="UniProtKB-UniRule"/>
</dbReference>
<dbReference type="SMART" id="SM00729">
    <property type="entry name" value="Elp3"/>
    <property type="match status" value="1"/>
</dbReference>
<keyword evidence="4 12" id="KW-0479">Metal-binding</keyword>
<keyword evidence="15" id="KW-1185">Reference proteome</keyword>
<feature type="binding site" evidence="12">
    <location>
        <position position="24"/>
    </location>
    <ligand>
        <name>[4Fe-4S] cluster</name>
        <dbReference type="ChEBI" id="CHEBI:49883"/>
        <label>1</label>
        <note>4Fe-4S-S-AdoMet</note>
    </ligand>
</feature>
<feature type="binding site" evidence="12">
    <location>
        <position position="94"/>
    </location>
    <ligand>
        <name>GTP</name>
        <dbReference type="ChEBI" id="CHEBI:37565"/>
    </ligand>
</feature>
<feature type="binding site" evidence="12">
    <location>
        <position position="252"/>
    </location>
    <ligand>
        <name>[4Fe-4S] cluster</name>
        <dbReference type="ChEBI" id="CHEBI:49883"/>
        <label>2</label>
        <note>4Fe-4S-substrate</note>
    </ligand>
</feature>
<dbReference type="EMBL" id="JAGSOJ010000006">
    <property type="protein sequence ID" value="MCM1992548.1"/>
    <property type="molecule type" value="Genomic_DNA"/>
</dbReference>
<comment type="catalytic activity">
    <reaction evidence="11 12">
        <text>GTP + AH2 + S-adenosyl-L-methionine = (8S)-3',8-cyclo-7,8-dihydroguanosine 5'-triphosphate + 5'-deoxyadenosine + L-methionine + A + H(+)</text>
        <dbReference type="Rhea" id="RHEA:49576"/>
        <dbReference type="ChEBI" id="CHEBI:13193"/>
        <dbReference type="ChEBI" id="CHEBI:15378"/>
        <dbReference type="ChEBI" id="CHEBI:17319"/>
        <dbReference type="ChEBI" id="CHEBI:17499"/>
        <dbReference type="ChEBI" id="CHEBI:37565"/>
        <dbReference type="ChEBI" id="CHEBI:57844"/>
        <dbReference type="ChEBI" id="CHEBI:59789"/>
        <dbReference type="ChEBI" id="CHEBI:131766"/>
        <dbReference type="EC" id="4.1.99.22"/>
    </reaction>
</comment>
<reference evidence="14" key="1">
    <citation type="journal article" date="2021" name="mSystems">
        <title>Bacteria and Archaea Synergistically Convert Glycine Betaine to Biogenic Methane in the Formosa Cold Seep of the South China Sea.</title>
        <authorList>
            <person name="Li L."/>
            <person name="Zhang W."/>
            <person name="Zhang S."/>
            <person name="Song L."/>
            <person name="Sun Q."/>
            <person name="Zhang H."/>
            <person name="Xiang H."/>
            <person name="Dong X."/>
        </authorList>
    </citation>
    <scope>NUCLEOTIDE SEQUENCE</scope>
    <source>
        <strain evidence="14">ZWT</strain>
    </source>
</reference>
<comment type="function">
    <text evidence="12">Catalyzes the cyclization of GTP to (8S)-3',8-cyclo-7,8-dihydroguanosine 5'-triphosphate.</text>
</comment>
<proteinExistence type="inferred from homology"/>
<comment type="similarity">
    <text evidence="12">Belongs to the radical SAM superfamily. MoaA family.</text>
</comment>
<dbReference type="InterPro" id="IPR058240">
    <property type="entry name" value="rSAM_sf"/>
</dbReference>
<dbReference type="NCBIfam" id="NF001199">
    <property type="entry name" value="PRK00164.2-1"/>
    <property type="match status" value="1"/>
</dbReference>
<dbReference type="HAMAP" id="MF_01225_B">
    <property type="entry name" value="MoaA_B"/>
    <property type="match status" value="1"/>
</dbReference>
<feature type="binding site" evidence="12">
    <location>
        <position position="155"/>
    </location>
    <ligand>
        <name>GTP</name>
        <dbReference type="ChEBI" id="CHEBI:37565"/>
    </ligand>
</feature>
<feature type="binding site" evidence="12">
    <location>
        <position position="13"/>
    </location>
    <ligand>
        <name>GTP</name>
        <dbReference type="ChEBI" id="CHEBI:37565"/>
    </ligand>
</feature>
<dbReference type="GO" id="GO:0046872">
    <property type="term" value="F:metal ion binding"/>
    <property type="evidence" value="ECO:0007669"/>
    <property type="project" value="UniProtKB-KW"/>
</dbReference>
<dbReference type="CDD" id="cd21117">
    <property type="entry name" value="Twitch_MoaA"/>
    <property type="match status" value="1"/>
</dbReference>
<evidence type="ECO:0000256" key="6">
    <source>
        <dbReference type="ARBA" id="ARBA00023004"/>
    </source>
</evidence>
<comment type="caution">
    <text evidence="14">The sequence shown here is derived from an EMBL/GenBank/DDBJ whole genome shotgun (WGS) entry which is preliminary data.</text>
</comment>
<feature type="binding site" evidence="12">
    <location>
        <position position="27"/>
    </location>
    <ligand>
        <name>[4Fe-4S] cluster</name>
        <dbReference type="ChEBI" id="CHEBI:49883"/>
        <label>1</label>
        <note>4Fe-4S-S-AdoMet</note>
    </ligand>
</feature>
<comment type="cofactor">
    <cofactor evidence="12">
        <name>[4Fe-4S] cluster</name>
        <dbReference type="ChEBI" id="CHEBI:49883"/>
    </cofactor>
    <text evidence="12">Binds 2 [4Fe-4S] clusters. Binds 1 [4Fe-4S] cluster coordinated with 3 cysteines and an exchangeable S-adenosyl-L-methionine and 1 [4Fe-4S] cluster coordinated with 3 cysteines and the GTP-derived substrate.</text>
</comment>
<dbReference type="GO" id="GO:0061798">
    <property type="term" value="F:GTP 3',8'-cyclase activity"/>
    <property type="evidence" value="ECO:0007669"/>
    <property type="project" value="UniProtKB-UniRule"/>
</dbReference>
<dbReference type="Pfam" id="PF06463">
    <property type="entry name" value="Mob_synth_C"/>
    <property type="match status" value="1"/>
</dbReference>
<reference evidence="14" key="2">
    <citation type="submission" date="2021-04" db="EMBL/GenBank/DDBJ databases">
        <authorList>
            <person name="Dong X."/>
        </authorList>
    </citation>
    <scope>NUCLEOTIDE SEQUENCE</scope>
    <source>
        <strain evidence="14">ZWT</strain>
    </source>
</reference>
<dbReference type="InterPro" id="IPR013785">
    <property type="entry name" value="Aldolase_TIM"/>
</dbReference>
<comment type="pathway">
    <text evidence="12">Cofactor biosynthesis; molybdopterin biosynthesis.</text>
</comment>
<dbReference type="InterPro" id="IPR050105">
    <property type="entry name" value="MoCo_biosynth_MoaA/MoaC"/>
</dbReference>
<keyword evidence="7 12" id="KW-0411">Iron-sulfur</keyword>
<feature type="binding site" evidence="12">
    <location>
        <position position="189"/>
    </location>
    <ligand>
        <name>S-adenosyl-L-methionine</name>
        <dbReference type="ChEBI" id="CHEBI:59789"/>
    </ligand>
</feature>
<dbReference type="SFLD" id="SFLDS00029">
    <property type="entry name" value="Radical_SAM"/>
    <property type="match status" value="1"/>
</dbReference>
<keyword evidence="3 12" id="KW-0949">S-adenosyl-L-methionine</keyword>
<evidence type="ECO:0000313" key="14">
    <source>
        <dbReference type="EMBL" id="MCM1992548.1"/>
    </source>
</evidence>
<dbReference type="SFLD" id="SFLDG01383">
    <property type="entry name" value="cyclic_pyranopterin_phosphate"/>
    <property type="match status" value="1"/>
</dbReference>
<comment type="subunit">
    <text evidence="12">Monomer and homodimer.</text>
</comment>
<evidence type="ECO:0000256" key="3">
    <source>
        <dbReference type="ARBA" id="ARBA00022691"/>
    </source>
</evidence>
<dbReference type="SUPFAM" id="SSF102114">
    <property type="entry name" value="Radical SAM enzymes"/>
    <property type="match status" value="1"/>
</dbReference>
<dbReference type="GO" id="GO:0005525">
    <property type="term" value="F:GTP binding"/>
    <property type="evidence" value="ECO:0007669"/>
    <property type="project" value="UniProtKB-UniRule"/>
</dbReference>
<evidence type="ECO:0000256" key="5">
    <source>
        <dbReference type="ARBA" id="ARBA00022741"/>
    </source>
</evidence>
<dbReference type="EC" id="4.1.99.22" evidence="1 12"/>
<evidence type="ECO:0000256" key="12">
    <source>
        <dbReference type="HAMAP-Rule" id="MF_01225"/>
    </source>
</evidence>
<dbReference type="CDD" id="cd01335">
    <property type="entry name" value="Radical_SAM"/>
    <property type="match status" value="1"/>
</dbReference>
<keyword evidence="9 12" id="KW-0501">Molybdenum cofactor biosynthesis</keyword>
<dbReference type="GO" id="GO:0006777">
    <property type="term" value="P:Mo-molybdopterin cofactor biosynthetic process"/>
    <property type="evidence" value="ECO:0007669"/>
    <property type="project" value="UniProtKB-UniRule"/>
</dbReference>
<evidence type="ECO:0000256" key="1">
    <source>
        <dbReference type="ARBA" id="ARBA00012167"/>
    </source>
</evidence>
<dbReference type="PANTHER" id="PTHR22960">
    <property type="entry name" value="MOLYBDOPTERIN COFACTOR SYNTHESIS PROTEIN A"/>
    <property type="match status" value="1"/>
</dbReference>
<feature type="binding site" evidence="12">
    <location>
        <position position="20"/>
    </location>
    <ligand>
        <name>[4Fe-4S] cluster</name>
        <dbReference type="ChEBI" id="CHEBI:49883"/>
        <label>1</label>
        <note>4Fe-4S-S-AdoMet</note>
    </ligand>
</feature>
<keyword evidence="2 12" id="KW-0004">4Fe-4S</keyword>
<dbReference type="Gene3D" id="3.20.20.70">
    <property type="entry name" value="Aldolase class I"/>
    <property type="match status" value="1"/>
</dbReference>
<protein>
    <recommendedName>
        <fullName evidence="1 12">GTP 3',8-cyclase</fullName>
        <ecNumber evidence="1 12">4.1.99.22</ecNumber>
    </recommendedName>
    <alternativeName>
        <fullName evidence="12">Molybdenum cofactor biosynthesis protein A</fullName>
    </alternativeName>
</protein>
<evidence type="ECO:0000256" key="7">
    <source>
        <dbReference type="ARBA" id="ARBA00023014"/>
    </source>
</evidence>